<dbReference type="InterPro" id="IPR012674">
    <property type="entry name" value="Calycin"/>
</dbReference>
<dbReference type="InterPro" id="IPR000566">
    <property type="entry name" value="Lipocln_cytosolic_FA-bd_dom"/>
</dbReference>
<dbReference type="Gene3D" id="2.40.128.20">
    <property type="match status" value="1"/>
</dbReference>
<accession>A0ABN8J0A7</accession>
<dbReference type="Proteomes" id="UP000837857">
    <property type="component" value="Chromosome 7"/>
</dbReference>
<gene>
    <name evidence="3" type="ORF">IPOD504_LOCUS15654</name>
</gene>
<comment type="similarity">
    <text evidence="1">Belongs to the calycin superfamily. Fatty-acid binding protein (FABP) family.</text>
</comment>
<reference evidence="3" key="1">
    <citation type="submission" date="2022-03" db="EMBL/GenBank/DDBJ databases">
        <authorList>
            <person name="Martin H S."/>
        </authorList>
    </citation>
    <scope>NUCLEOTIDE SEQUENCE</scope>
</reference>
<dbReference type="Pfam" id="PF00061">
    <property type="entry name" value="Lipocalin"/>
    <property type="match status" value="1"/>
</dbReference>
<protein>
    <recommendedName>
        <fullName evidence="2">Lipocalin/cytosolic fatty-acid binding domain-containing protein</fullName>
    </recommendedName>
</protein>
<feature type="domain" description="Lipocalin/cytosolic fatty-acid binding" evidence="2">
    <location>
        <begin position="49"/>
        <end position="142"/>
    </location>
</feature>
<feature type="non-terminal residue" evidence="3">
    <location>
        <position position="181"/>
    </location>
</feature>
<evidence type="ECO:0000313" key="4">
    <source>
        <dbReference type="Proteomes" id="UP000837857"/>
    </source>
</evidence>
<evidence type="ECO:0000313" key="3">
    <source>
        <dbReference type="EMBL" id="CAH2073464.1"/>
    </source>
</evidence>
<dbReference type="SUPFAM" id="SSF50814">
    <property type="entry name" value="Lipocalins"/>
    <property type="match status" value="1"/>
</dbReference>
<name>A0ABN8J0A7_9NEOP</name>
<sequence length="181" mass="21162">MIDSADRKESWSAVRNSIAQILILIVFKRYYKEVKLNPQNYHSKMPPIQGKYQHYKNENIDDYFSAVGVPFMGRKMMSMSSPLMEINVDGEQMTIKNSSLLRTVEYTFKIGEEYEEKMPNTSIKSITTIENDNEVVTNSIIPQTQEKCGRHYLFTDDECIVTLTHEKAKTPGKRYFRRLKE</sequence>
<dbReference type="CDD" id="cd00742">
    <property type="entry name" value="FABP"/>
    <property type="match status" value="1"/>
</dbReference>
<organism evidence="3 4">
    <name type="scientific">Iphiclides podalirius</name>
    <name type="common">scarce swallowtail</name>
    <dbReference type="NCBI Taxonomy" id="110791"/>
    <lineage>
        <taxon>Eukaryota</taxon>
        <taxon>Metazoa</taxon>
        <taxon>Ecdysozoa</taxon>
        <taxon>Arthropoda</taxon>
        <taxon>Hexapoda</taxon>
        <taxon>Insecta</taxon>
        <taxon>Pterygota</taxon>
        <taxon>Neoptera</taxon>
        <taxon>Endopterygota</taxon>
        <taxon>Lepidoptera</taxon>
        <taxon>Glossata</taxon>
        <taxon>Ditrysia</taxon>
        <taxon>Papilionoidea</taxon>
        <taxon>Papilionidae</taxon>
        <taxon>Papilioninae</taxon>
        <taxon>Iphiclides</taxon>
    </lineage>
</organism>
<dbReference type="InterPro" id="IPR031259">
    <property type="entry name" value="ILBP"/>
</dbReference>
<evidence type="ECO:0000256" key="1">
    <source>
        <dbReference type="ARBA" id="ARBA00008390"/>
    </source>
</evidence>
<proteinExistence type="inferred from homology"/>
<keyword evidence="4" id="KW-1185">Reference proteome</keyword>
<evidence type="ECO:0000259" key="2">
    <source>
        <dbReference type="Pfam" id="PF00061"/>
    </source>
</evidence>
<dbReference type="PANTHER" id="PTHR11955">
    <property type="entry name" value="FATTY ACID BINDING PROTEIN"/>
    <property type="match status" value="1"/>
</dbReference>
<dbReference type="EMBL" id="OW152819">
    <property type="protein sequence ID" value="CAH2073464.1"/>
    <property type="molecule type" value="Genomic_DNA"/>
</dbReference>